<evidence type="ECO:0000313" key="1">
    <source>
        <dbReference type="EMBL" id="CDO69562.1"/>
    </source>
</evidence>
<gene>
    <name evidence="1" type="ORF">BN946_scf184759.g2</name>
</gene>
<dbReference type="SUPFAM" id="SSF52047">
    <property type="entry name" value="RNI-like"/>
    <property type="match status" value="1"/>
</dbReference>
<reference evidence="1" key="1">
    <citation type="submission" date="2014-01" db="EMBL/GenBank/DDBJ databases">
        <title>The genome of the white-rot fungus Pycnoporus cinnabarinus: a basidiomycete model with a versatile arsenal for lignocellulosic biomass breakdown.</title>
        <authorList>
            <person name="Levasseur A."/>
            <person name="Lomascolo A."/>
            <person name="Ruiz-Duenas F.J."/>
            <person name="Uzan E."/>
            <person name="Piumi F."/>
            <person name="Kues U."/>
            <person name="Ram A.F.J."/>
            <person name="Murat C."/>
            <person name="Haon M."/>
            <person name="Benoit I."/>
            <person name="Arfi Y."/>
            <person name="Chevret D."/>
            <person name="Drula E."/>
            <person name="Kwon M.J."/>
            <person name="Gouret P."/>
            <person name="Lesage-Meessen L."/>
            <person name="Lombard V."/>
            <person name="Mariette J."/>
            <person name="Noirot C."/>
            <person name="Park J."/>
            <person name="Patyshakuliyeva A."/>
            <person name="Wieneger R.A.B."/>
            <person name="Wosten H.A.B."/>
            <person name="Martin F."/>
            <person name="Coutinho P.M."/>
            <person name="de Vries R."/>
            <person name="Martinez A.T."/>
            <person name="Klopp C."/>
            <person name="Pontarotti P."/>
            <person name="Henrissat B."/>
            <person name="Record E."/>
        </authorList>
    </citation>
    <scope>NUCLEOTIDE SEQUENCE [LARGE SCALE GENOMIC DNA]</scope>
    <source>
        <strain evidence="1">BRFM137</strain>
    </source>
</reference>
<dbReference type="HOGENOM" id="CLU_627209_0_0_1"/>
<dbReference type="OrthoDB" id="2740988at2759"/>
<keyword evidence="2" id="KW-1185">Reference proteome</keyword>
<dbReference type="EMBL" id="CCBP010000049">
    <property type="protein sequence ID" value="CDO69562.1"/>
    <property type="molecule type" value="Genomic_DNA"/>
</dbReference>
<dbReference type="Gene3D" id="3.80.10.10">
    <property type="entry name" value="Ribonuclease Inhibitor"/>
    <property type="match status" value="1"/>
</dbReference>
<dbReference type="Proteomes" id="UP000029665">
    <property type="component" value="Unassembled WGS sequence"/>
</dbReference>
<evidence type="ECO:0000313" key="2">
    <source>
        <dbReference type="Proteomes" id="UP000029665"/>
    </source>
</evidence>
<dbReference type="AlphaFoldDB" id="A0A060S537"/>
<dbReference type="OMA" id="TPAQMPC"/>
<comment type="caution">
    <text evidence="1">The sequence shown here is derived from an EMBL/GenBank/DDBJ whole genome shotgun (WGS) entry which is preliminary data.</text>
</comment>
<evidence type="ECO:0008006" key="3">
    <source>
        <dbReference type="Google" id="ProtNLM"/>
    </source>
</evidence>
<organism evidence="1 2">
    <name type="scientific">Pycnoporus cinnabarinus</name>
    <name type="common">Cinnabar-red polypore</name>
    <name type="synonym">Trametes cinnabarina</name>
    <dbReference type="NCBI Taxonomy" id="5643"/>
    <lineage>
        <taxon>Eukaryota</taxon>
        <taxon>Fungi</taxon>
        <taxon>Dikarya</taxon>
        <taxon>Basidiomycota</taxon>
        <taxon>Agaricomycotina</taxon>
        <taxon>Agaricomycetes</taxon>
        <taxon>Polyporales</taxon>
        <taxon>Polyporaceae</taxon>
        <taxon>Trametes</taxon>
    </lineage>
</organism>
<name>A0A060S537_PYCCI</name>
<proteinExistence type="predicted"/>
<protein>
    <recommendedName>
        <fullName evidence="3">F-box domain-containing protein</fullName>
    </recommendedName>
</protein>
<dbReference type="InterPro" id="IPR032675">
    <property type="entry name" value="LRR_dom_sf"/>
</dbReference>
<accession>A0A060S537</accession>
<sequence>MTIPPSFVTIKTVHGVEVVERRVSLTDALSLEMQAIHVSSLSFSPIHPTEFYLLLPPLSKRMPFLEELEIVVRQSPSSKSPYLTMPSLELPGSNFLLLETLRLDGVALSMTSPFLTSLRHLVLTNYPDVQPRLLITDFMDALESCPNLEELEIRHYGGIFSTDTEEPRRPANLERLKKLTIQEPSIIISLLLEWLFVPVFADVHVTMDLTCAHMDMTEDCFGNLFHVILPTAQNMLPIRQEIVSIEVNYADNTYQVVGETPLGNKLVIEASFSADPLHHPLVRSIFYESILCQLGGVFHNSHVIIASFTGDLNAVTEDGWYLALTHFPLLLRLMATDTSGEPSSAVEHFFDALGHSADHARPMVSPHLQAICFRGATWNDWLWVYMTLSMQSRMRAGAKVESLWVEARGNGVDLEGKLKNAKSVLDAYTDKCSLLQM</sequence>